<evidence type="ECO:0000313" key="1">
    <source>
        <dbReference type="EMBL" id="CAF4501581.1"/>
    </source>
</evidence>
<dbReference type="Proteomes" id="UP000681967">
    <property type="component" value="Unassembled WGS sequence"/>
</dbReference>
<reference evidence="1" key="1">
    <citation type="submission" date="2021-02" db="EMBL/GenBank/DDBJ databases">
        <authorList>
            <person name="Nowell W R."/>
        </authorList>
    </citation>
    <scope>NUCLEOTIDE SEQUENCE</scope>
</reference>
<dbReference type="AlphaFoldDB" id="A0A8S2XMU5"/>
<feature type="non-terminal residue" evidence="1">
    <location>
        <position position="81"/>
    </location>
</feature>
<gene>
    <name evidence="1" type="ORF">BYL167_LOCUS36040</name>
</gene>
<organism evidence="1 2">
    <name type="scientific">Rotaria magnacalcarata</name>
    <dbReference type="NCBI Taxonomy" id="392030"/>
    <lineage>
        <taxon>Eukaryota</taxon>
        <taxon>Metazoa</taxon>
        <taxon>Spiralia</taxon>
        <taxon>Gnathifera</taxon>
        <taxon>Rotifera</taxon>
        <taxon>Eurotatoria</taxon>
        <taxon>Bdelloidea</taxon>
        <taxon>Philodinida</taxon>
        <taxon>Philodinidae</taxon>
        <taxon>Rotaria</taxon>
    </lineage>
</organism>
<feature type="non-terminal residue" evidence="1">
    <location>
        <position position="1"/>
    </location>
</feature>
<proteinExistence type="predicted"/>
<accession>A0A8S2XMU5</accession>
<sequence length="81" mass="8964">SKIAFELDGQLTNYIDFINSNVTQADLSSEINNLFSIQCPSSINNAKLTRSIVYLQDFESNCVYDQTPITTNAFCGQCSAN</sequence>
<protein>
    <submittedName>
        <fullName evidence="1">Uncharacterized protein</fullName>
    </submittedName>
</protein>
<dbReference type="EMBL" id="CAJOBH010077520">
    <property type="protein sequence ID" value="CAF4501581.1"/>
    <property type="molecule type" value="Genomic_DNA"/>
</dbReference>
<name>A0A8S2XMU5_9BILA</name>
<evidence type="ECO:0000313" key="2">
    <source>
        <dbReference type="Proteomes" id="UP000681967"/>
    </source>
</evidence>
<comment type="caution">
    <text evidence="1">The sequence shown here is derived from an EMBL/GenBank/DDBJ whole genome shotgun (WGS) entry which is preliminary data.</text>
</comment>